<proteinExistence type="inferred from homology"/>
<reference evidence="12 13" key="1">
    <citation type="submission" date="2021-02" db="EMBL/GenBank/DDBJ databases">
        <authorList>
            <person name="Park J.-S."/>
        </authorList>
    </citation>
    <scope>NUCLEOTIDE SEQUENCE [LARGE SCALE GENOMIC DNA]</scope>
    <source>
        <strain evidence="12 13">188UL20-2</strain>
    </source>
</reference>
<feature type="binding site" evidence="8">
    <location>
        <position position="542"/>
    </location>
    <ligand>
        <name>Mg(2+)</name>
        <dbReference type="ChEBI" id="CHEBI:18420"/>
    </ligand>
</feature>
<dbReference type="HAMAP" id="MF_01123">
    <property type="entry name" value="Ac_CoA_synth"/>
    <property type="match status" value="1"/>
</dbReference>
<comment type="PTM">
    <text evidence="8">Acetylated. Deacetylation by the SIR2-homolog deacetylase activates the enzyme.</text>
</comment>
<dbReference type="Pfam" id="PF00501">
    <property type="entry name" value="AMP-binding"/>
    <property type="match status" value="1"/>
</dbReference>
<dbReference type="NCBIfam" id="NF001208">
    <property type="entry name" value="PRK00174.1"/>
    <property type="match status" value="1"/>
</dbReference>
<accession>A0ABS2HL68</accession>
<feature type="modified residue" description="N6-acetyllysine" evidence="8">
    <location>
        <position position="609"/>
    </location>
</feature>
<keyword evidence="3 8" id="KW-0479">Metal-binding</keyword>
<dbReference type="GO" id="GO:0003987">
    <property type="term" value="F:acetate-CoA ligase activity"/>
    <property type="evidence" value="ECO:0007669"/>
    <property type="project" value="UniProtKB-EC"/>
</dbReference>
<name>A0ABS2HL68_9VIBR</name>
<comment type="function">
    <text evidence="8">Catalyzes the conversion of acetate into acetyl-CoA (AcCoA), an essential intermediate at the junction of anabolic and catabolic pathways. AcsA undergoes a two-step reaction. In the first half reaction, AcsA combines acetate with ATP to form acetyl-adenylate (AcAMP) intermediate. In the second half reaction, it can then transfer the acetyl group from AcAMP to the sulfhydryl group of CoA, forming the product AcCoA.</text>
</comment>
<feature type="binding site" evidence="8">
    <location>
        <position position="584"/>
    </location>
    <ligand>
        <name>CoA</name>
        <dbReference type="ChEBI" id="CHEBI:57287"/>
    </ligand>
</feature>
<dbReference type="Gene3D" id="3.30.300.30">
    <property type="match status" value="1"/>
</dbReference>
<comment type="catalytic activity">
    <reaction evidence="8">
        <text>acetate + ATP + CoA = acetyl-CoA + AMP + diphosphate</text>
        <dbReference type="Rhea" id="RHEA:23176"/>
        <dbReference type="ChEBI" id="CHEBI:30089"/>
        <dbReference type="ChEBI" id="CHEBI:30616"/>
        <dbReference type="ChEBI" id="CHEBI:33019"/>
        <dbReference type="ChEBI" id="CHEBI:57287"/>
        <dbReference type="ChEBI" id="CHEBI:57288"/>
        <dbReference type="ChEBI" id="CHEBI:456215"/>
        <dbReference type="EC" id="6.2.1.1"/>
    </reaction>
</comment>
<feature type="binding site" evidence="8">
    <location>
        <position position="500"/>
    </location>
    <ligand>
        <name>ATP</name>
        <dbReference type="ChEBI" id="CHEBI:30616"/>
    </ligand>
</feature>
<evidence type="ECO:0000256" key="7">
    <source>
        <dbReference type="ARBA" id="ARBA00022990"/>
    </source>
</evidence>
<feature type="domain" description="AMP-binding enzyme C-terminal" evidence="10">
    <location>
        <begin position="531"/>
        <end position="609"/>
    </location>
</feature>
<dbReference type="PANTHER" id="PTHR24095">
    <property type="entry name" value="ACETYL-COENZYME A SYNTHETASE"/>
    <property type="match status" value="1"/>
</dbReference>
<dbReference type="InterPro" id="IPR011904">
    <property type="entry name" value="Ac_CoA_lig"/>
</dbReference>
<feature type="binding site" evidence="8">
    <location>
        <position position="335"/>
    </location>
    <ligand>
        <name>CoA</name>
        <dbReference type="ChEBI" id="CHEBI:57287"/>
    </ligand>
</feature>
<dbReference type="InterPro" id="IPR000873">
    <property type="entry name" value="AMP-dep_synth/lig_dom"/>
</dbReference>
<evidence type="ECO:0000256" key="5">
    <source>
        <dbReference type="ARBA" id="ARBA00022840"/>
    </source>
</evidence>
<feature type="binding site" evidence="8">
    <location>
        <begin position="411"/>
        <end position="416"/>
    </location>
    <ligand>
        <name>ATP</name>
        <dbReference type="ChEBI" id="CHEBI:30616"/>
    </ligand>
</feature>
<comment type="caution">
    <text evidence="12">The sequence shown here is derived from an EMBL/GenBank/DDBJ whole genome shotgun (WGS) entry which is preliminary data.</text>
</comment>
<feature type="binding site" evidence="8">
    <location>
        <begin position="387"/>
        <end position="389"/>
    </location>
    <ligand>
        <name>ATP</name>
        <dbReference type="ChEBI" id="CHEBI:30616"/>
    </ligand>
</feature>
<dbReference type="PANTHER" id="PTHR24095:SF243">
    <property type="entry name" value="ACETYL-COENZYME A SYNTHETASE"/>
    <property type="match status" value="1"/>
</dbReference>
<dbReference type="InterPro" id="IPR020845">
    <property type="entry name" value="AMP-binding_CS"/>
</dbReference>
<evidence type="ECO:0000256" key="6">
    <source>
        <dbReference type="ARBA" id="ARBA00022842"/>
    </source>
</evidence>
<feature type="binding site" evidence="8">
    <location>
        <position position="311"/>
    </location>
    <ligand>
        <name>CoA</name>
        <dbReference type="ChEBI" id="CHEBI:57287"/>
    </ligand>
</feature>
<keyword evidence="2 8" id="KW-0436">Ligase</keyword>
<evidence type="ECO:0000256" key="3">
    <source>
        <dbReference type="ARBA" id="ARBA00022723"/>
    </source>
</evidence>
<dbReference type="PROSITE" id="PS00455">
    <property type="entry name" value="AMP_BINDING"/>
    <property type="match status" value="1"/>
</dbReference>
<comment type="similarity">
    <text evidence="1 8">Belongs to the ATP-dependent AMP-binding enzyme family.</text>
</comment>
<dbReference type="CDD" id="cd05966">
    <property type="entry name" value="ACS"/>
    <property type="match status" value="1"/>
</dbReference>
<comment type="cofactor">
    <cofactor evidence="8">
        <name>Mg(2+)</name>
        <dbReference type="ChEBI" id="CHEBI:18420"/>
    </cofactor>
</comment>
<dbReference type="RefSeq" id="WP_205159707.1">
    <property type="nucleotide sequence ID" value="NZ_JAFEUM010000009.1"/>
</dbReference>
<dbReference type="NCBIfam" id="TIGR02188">
    <property type="entry name" value="Ac_CoA_lig_AcsA"/>
    <property type="match status" value="1"/>
</dbReference>
<keyword evidence="6 8" id="KW-0460">Magnesium</keyword>
<dbReference type="EC" id="6.2.1.1" evidence="8"/>
<dbReference type="SUPFAM" id="SSF56801">
    <property type="entry name" value="Acetyl-CoA synthetase-like"/>
    <property type="match status" value="1"/>
</dbReference>
<evidence type="ECO:0000259" key="9">
    <source>
        <dbReference type="Pfam" id="PF00501"/>
    </source>
</evidence>
<feature type="domain" description="AMP-dependent synthetase/ligase" evidence="9">
    <location>
        <begin position="83"/>
        <end position="466"/>
    </location>
</feature>
<feature type="binding site" evidence="8">
    <location>
        <position position="526"/>
    </location>
    <ligand>
        <name>ATP</name>
        <dbReference type="ChEBI" id="CHEBI:30616"/>
    </ligand>
</feature>
<keyword evidence="7 8" id="KW-0007">Acetylation</keyword>
<feature type="binding site" evidence="8">
    <location>
        <position position="523"/>
    </location>
    <ligand>
        <name>CoA</name>
        <dbReference type="ChEBI" id="CHEBI:57287"/>
    </ligand>
</feature>
<evidence type="ECO:0000259" key="11">
    <source>
        <dbReference type="Pfam" id="PF16177"/>
    </source>
</evidence>
<dbReference type="Proteomes" id="UP000809621">
    <property type="component" value="Unassembled WGS sequence"/>
</dbReference>
<dbReference type="InterPro" id="IPR042099">
    <property type="entry name" value="ANL_N_sf"/>
</dbReference>
<dbReference type="InterPro" id="IPR045851">
    <property type="entry name" value="AMP-bd_C_sf"/>
</dbReference>
<evidence type="ECO:0000259" key="10">
    <source>
        <dbReference type="Pfam" id="PF13193"/>
    </source>
</evidence>
<evidence type="ECO:0000256" key="4">
    <source>
        <dbReference type="ARBA" id="ARBA00022741"/>
    </source>
</evidence>
<evidence type="ECO:0000313" key="12">
    <source>
        <dbReference type="EMBL" id="MBM7038238.1"/>
    </source>
</evidence>
<evidence type="ECO:0000256" key="1">
    <source>
        <dbReference type="ARBA" id="ARBA00006432"/>
    </source>
</evidence>
<feature type="binding site" evidence="8">
    <location>
        <position position="537"/>
    </location>
    <ligand>
        <name>Mg(2+)</name>
        <dbReference type="ChEBI" id="CHEBI:18420"/>
    </ligand>
</feature>
<gene>
    <name evidence="12" type="primary">acs</name>
    <name evidence="8" type="synonym">acsA</name>
    <name evidence="12" type="ORF">JQC93_17730</name>
</gene>
<feature type="binding site" evidence="8">
    <location>
        <position position="539"/>
    </location>
    <ligand>
        <name>Mg(2+)</name>
        <dbReference type="ChEBI" id="CHEBI:18420"/>
    </ligand>
</feature>
<evidence type="ECO:0000313" key="13">
    <source>
        <dbReference type="Proteomes" id="UP000809621"/>
    </source>
</evidence>
<keyword evidence="4 8" id="KW-0547">Nucleotide-binding</keyword>
<feature type="binding site" evidence="8">
    <location>
        <position position="515"/>
    </location>
    <ligand>
        <name>ATP</name>
        <dbReference type="ChEBI" id="CHEBI:30616"/>
    </ligand>
</feature>
<keyword evidence="5 8" id="KW-0067">ATP-binding</keyword>
<feature type="domain" description="Acetyl-coenzyme A synthetase N-terminal" evidence="11">
    <location>
        <begin position="24"/>
        <end position="81"/>
    </location>
</feature>
<dbReference type="InterPro" id="IPR032387">
    <property type="entry name" value="ACAS_N"/>
</dbReference>
<evidence type="ECO:0000256" key="8">
    <source>
        <dbReference type="HAMAP-Rule" id="MF_01123"/>
    </source>
</evidence>
<protein>
    <recommendedName>
        <fullName evidence="8">Acetyl-coenzyme A synthetase</fullName>
        <shortName evidence="8">AcCoA synthetase</shortName>
        <shortName evidence="8">Acs</shortName>
        <ecNumber evidence="8">6.2.1.1</ecNumber>
    </recommendedName>
    <alternativeName>
        <fullName evidence="8">Acetate--CoA ligase</fullName>
    </alternativeName>
    <alternativeName>
        <fullName evidence="8">Acyl-activating enzyme</fullName>
    </alternativeName>
</protein>
<dbReference type="EMBL" id="JAFEUM010000009">
    <property type="protein sequence ID" value="MBM7038238.1"/>
    <property type="molecule type" value="Genomic_DNA"/>
</dbReference>
<evidence type="ECO:0000256" key="2">
    <source>
        <dbReference type="ARBA" id="ARBA00022598"/>
    </source>
</evidence>
<dbReference type="InterPro" id="IPR018247">
    <property type="entry name" value="EF_Hand_1_Ca_BS"/>
</dbReference>
<dbReference type="Pfam" id="PF16177">
    <property type="entry name" value="ACAS_N"/>
    <property type="match status" value="1"/>
</dbReference>
<dbReference type="InterPro" id="IPR025110">
    <property type="entry name" value="AMP-bd_C"/>
</dbReference>
<sequence>MSEAHIYPVKASIQAQTHADNDTYLDMYQRSVSDPEGFWAEHGKIVDWIEPFTKVKQTSFDTGHVDIRWFEDGKLNVSANCIDRHLAERGDEVAIIWEGDDPNDDKKITFNELHKDVCRFSNALKAQGVKKGDVVCLYMPMVPEAAVAMLACTRIGAVHTVVFGGFSPEALAGRINDSDAKVVITADEGVRGGRAVPLKKNVDQALENPDVNSISSVVVFKRTGGDVDWHEGRDVWWHEAIADVSDDCPPEPMNAEDPLFILYTSGSTGKPKGVLHTTGGYLVYATMTFKYVFDYQPGEVFWCTADVGWITGHTYLVYGPLSNGAQTILFEGVPNYPATSRMSEVVDKHQVNILYTAPTAIRALMAKGDEAIEGTTRSSLRIMGSVGEPINPEAWEWYYRTIGNEDSPIVDTWWQTETGGILITPLPGATDLKPGSATRPFFGVQPALVDNMGNVIDGATEGNLVILDSWPGQMRTVYGDHERFEQTYFSTFRGMYFTGDGARRDEDGYYWITGRVDDVLNVSGHRMGTAEIESALVAFDKIAEAAIVGIPHDIKGQAIYAYITLNDGEIPSVELHKEVKDWVRKEIGPIATPDVLHWTDSLPKTRSGKIMRRILRKIATGDTSNLGDTSTLADPSVVEKLIAEKAELA</sequence>
<dbReference type="Gene3D" id="3.40.50.12780">
    <property type="entry name" value="N-terminal domain of ligase-like"/>
    <property type="match status" value="1"/>
</dbReference>
<feature type="binding site" evidence="8">
    <location>
        <begin position="191"/>
        <end position="194"/>
    </location>
    <ligand>
        <name>CoA</name>
        <dbReference type="ChEBI" id="CHEBI:57287"/>
    </ligand>
</feature>
<organism evidence="12 13">
    <name type="scientific">Vibrio ulleungensis</name>
    <dbReference type="NCBI Taxonomy" id="2807619"/>
    <lineage>
        <taxon>Bacteria</taxon>
        <taxon>Pseudomonadati</taxon>
        <taxon>Pseudomonadota</taxon>
        <taxon>Gammaproteobacteria</taxon>
        <taxon>Vibrionales</taxon>
        <taxon>Vibrionaceae</taxon>
        <taxon>Vibrio</taxon>
    </lineage>
</organism>
<dbReference type="Pfam" id="PF13193">
    <property type="entry name" value="AMP-binding_C"/>
    <property type="match status" value="1"/>
</dbReference>
<dbReference type="PROSITE" id="PS00018">
    <property type="entry name" value="EF_HAND_1"/>
    <property type="match status" value="1"/>
</dbReference>
<keyword evidence="13" id="KW-1185">Reference proteome</keyword>